<dbReference type="InterPro" id="IPR036637">
    <property type="entry name" value="Phosphohistidine_dom_sf"/>
</dbReference>
<protein>
    <recommendedName>
        <fullName evidence="2">Pyruvate phosphate dikinase AMP/ATP-binding domain-containing protein</fullName>
    </recommendedName>
</protein>
<name>A0A1Y1VSU5_9FUNG</name>
<dbReference type="PANTHER" id="PTHR43615">
    <property type="entry name" value="PHOSPHOENOLPYRUVATE SYNTHASE-RELATED"/>
    <property type="match status" value="1"/>
</dbReference>
<dbReference type="Gene3D" id="3.30.1490.20">
    <property type="entry name" value="ATP-grasp fold, A domain"/>
    <property type="match status" value="1"/>
</dbReference>
<dbReference type="AlphaFoldDB" id="A0A1Y1VSU5"/>
<dbReference type="EMBL" id="MCFG01000532">
    <property type="protein sequence ID" value="ORX64347.1"/>
    <property type="molecule type" value="Genomic_DNA"/>
</dbReference>
<evidence type="ECO:0000256" key="1">
    <source>
        <dbReference type="ARBA" id="ARBA00007837"/>
    </source>
</evidence>
<dbReference type="SUPFAM" id="SSF52009">
    <property type="entry name" value="Phosphohistidine domain"/>
    <property type="match status" value="1"/>
</dbReference>
<gene>
    <name evidence="3" type="ORF">BCR32DRAFT_287136</name>
</gene>
<comment type="similarity">
    <text evidence="1">Belongs to the PEP-utilizing enzyme family.</text>
</comment>
<evidence type="ECO:0000313" key="4">
    <source>
        <dbReference type="Proteomes" id="UP000193944"/>
    </source>
</evidence>
<dbReference type="Proteomes" id="UP000193944">
    <property type="component" value="Unassembled WGS sequence"/>
</dbReference>
<keyword evidence="4" id="KW-1185">Reference proteome</keyword>
<evidence type="ECO:0000313" key="3">
    <source>
        <dbReference type="EMBL" id="ORX64347.1"/>
    </source>
</evidence>
<feature type="domain" description="Pyruvate phosphate dikinase AMP/ATP-binding" evidence="2">
    <location>
        <begin position="18"/>
        <end position="134"/>
    </location>
</feature>
<reference evidence="3 4" key="2">
    <citation type="submission" date="2016-08" db="EMBL/GenBank/DDBJ databases">
        <title>Pervasive Adenine N6-methylation of Active Genes in Fungi.</title>
        <authorList>
            <consortium name="DOE Joint Genome Institute"/>
            <person name="Mondo S.J."/>
            <person name="Dannebaum R.O."/>
            <person name="Kuo R.C."/>
            <person name="Labutti K."/>
            <person name="Haridas S."/>
            <person name="Kuo A."/>
            <person name="Salamov A."/>
            <person name="Ahrendt S.R."/>
            <person name="Lipzen A."/>
            <person name="Sullivan W."/>
            <person name="Andreopoulos W.B."/>
            <person name="Clum A."/>
            <person name="Lindquist E."/>
            <person name="Daum C."/>
            <person name="Ramamoorthy G.K."/>
            <person name="Gryganskyi A."/>
            <person name="Culley D."/>
            <person name="Magnuson J.K."/>
            <person name="James T.Y."/>
            <person name="O'Malley M.A."/>
            <person name="Stajich J.E."/>
            <person name="Spatafora J.W."/>
            <person name="Visel A."/>
            <person name="Grigoriev I.V."/>
        </authorList>
    </citation>
    <scope>NUCLEOTIDE SEQUENCE [LARGE SCALE GENOMIC DNA]</scope>
    <source>
        <strain evidence="3 4">S4</strain>
    </source>
</reference>
<dbReference type="InterPro" id="IPR051549">
    <property type="entry name" value="PEP_Utilizing_Enz"/>
</dbReference>
<reference evidence="3 4" key="1">
    <citation type="submission" date="2016-08" db="EMBL/GenBank/DDBJ databases">
        <title>A Parts List for Fungal Cellulosomes Revealed by Comparative Genomics.</title>
        <authorList>
            <consortium name="DOE Joint Genome Institute"/>
            <person name="Haitjema C.H."/>
            <person name="Gilmore S.P."/>
            <person name="Henske J.K."/>
            <person name="Solomon K.V."/>
            <person name="De Groot R."/>
            <person name="Kuo A."/>
            <person name="Mondo S.J."/>
            <person name="Salamov A.A."/>
            <person name="Labutti K."/>
            <person name="Zhao Z."/>
            <person name="Chiniquy J."/>
            <person name="Barry K."/>
            <person name="Brewer H.M."/>
            <person name="Purvine S.O."/>
            <person name="Wright A.T."/>
            <person name="Boxma B."/>
            <person name="Van Alen T."/>
            <person name="Hackstein J.H."/>
            <person name="Baker S.E."/>
            <person name="Grigoriev I.V."/>
            <person name="O'Malley M.A."/>
        </authorList>
    </citation>
    <scope>NUCLEOTIDE SEQUENCE [LARGE SCALE GENOMIC DNA]</scope>
    <source>
        <strain evidence="3 4">S4</strain>
    </source>
</reference>
<dbReference type="Pfam" id="PF01326">
    <property type="entry name" value="PPDK_N"/>
    <property type="match status" value="1"/>
</dbReference>
<dbReference type="SUPFAM" id="SSF56059">
    <property type="entry name" value="Glutathione synthetase ATP-binding domain-like"/>
    <property type="match status" value="1"/>
</dbReference>
<organism evidence="3 4">
    <name type="scientific">Anaeromyces robustus</name>
    <dbReference type="NCBI Taxonomy" id="1754192"/>
    <lineage>
        <taxon>Eukaryota</taxon>
        <taxon>Fungi</taxon>
        <taxon>Fungi incertae sedis</taxon>
        <taxon>Chytridiomycota</taxon>
        <taxon>Chytridiomycota incertae sedis</taxon>
        <taxon>Neocallimastigomycetes</taxon>
        <taxon>Neocallimastigales</taxon>
        <taxon>Neocallimastigaceae</taxon>
        <taxon>Anaeromyces</taxon>
    </lineage>
</organism>
<proteinExistence type="inferred from homology"/>
<dbReference type="PANTHER" id="PTHR43615:SF1">
    <property type="entry name" value="PPDK_N DOMAIN-CONTAINING PROTEIN"/>
    <property type="match status" value="1"/>
</dbReference>
<dbReference type="InterPro" id="IPR002192">
    <property type="entry name" value="PPDK_AMP/ATP-bd"/>
</dbReference>
<sequence>MNKTKIISLNSKDLANISQVGGKGYSLIKLSSLNLNVPPGIILTVDFFEDWIKKIKNSDLYKKLIIQLNDNNNDCQSLLNKIKNWCINNLNLSLTDKQDIENYLKKLFPDDYNKILYAVRSSSPEEDLLGASFAEVGGMLQHGALVCREFNKPCVIGIDNIREIIKDGEEIEVDAIEGITLLDREE</sequence>
<dbReference type="GO" id="GO:0005524">
    <property type="term" value="F:ATP binding"/>
    <property type="evidence" value="ECO:0007669"/>
    <property type="project" value="InterPro"/>
</dbReference>
<dbReference type="STRING" id="1754192.A0A1Y1VSU5"/>
<evidence type="ECO:0000259" key="2">
    <source>
        <dbReference type="Pfam" id="PF01326"/>
    </source>
</evidence>
<comment type="caution">
    <text evidence="3">The sequence shown here is derived from an EMBL/GenBank/DDBJ whole genome shotgun (WGS) entry which is preliminary data.</text>
</comment>
<accession>A0A1Y1VSU5</accession>
<dbReference type="OrthoDB" id="6123450at2759"/>
<dbReference type="GO" id="GO:0016301">
    <property type="term" value="F:kinase activity"/>
    <property type="evidence" value="ECO:0007669"/>
    <property type="project" value="InterPro"/>
</dbReference>
<dbReference type="InterPro" id="IPR013815">
    <property type="entry name" value="ATP_grasp_subdomain_1"/>
</dbReference>